<dbReference type="SUPFAM" id="SSF51735">
    <property type="entry name" value="NAD(P)-binding Rossmann-fold domains"/>
    <property type="match status" value="1"/>
</dbReference>
<evidence type="ECO:0000313" key="5">
    <source>
        <dbReference type="Proteomes" id="UP001521116"/>
    </source>
</evidence>
<protein>
    <recommendedName>
        <fullName evidence="6">Aflatoxin biosynthesis ketoreductase nor-1</fullName>
    </recommendedName>
</protein>
<evidence type="ECO:0000256" key="2">
    <source>
        <dbReference type="ARBA" id="ARBA00022857"/>
    </source>
</evidence>
<organism evidence="4 5">
    <name type="scientific">Neofusicoccum ribis</name>
    <dbReference type="NCBI Taxonomy" id="45134"/>
    <lineage>
        <taxon>Eukaryota</taxon>
        <taxon>Fungi</taxon>
        <taxon>Dikarya</taxon>
        <taxon>Ascomycota</taxon>
        <taxon>Pezizomycotina</taxon>
        <taxon>Dothideomycetes</taxon>
        <taxon>Dothideomycetes incertae sedis</taxon>
        <taxon>Botryosphaeriales</taxon>
        <taxon>Botryosphaeriaceae</taxon>
        <taxon>Neofusicoccum</taxon>
    </lineage>
</organism>
<evidence type="ECO:0008006" key="6">
    <source>
        <dbReference type="Google" id="ProtNLM"/>
    </source>
</evidence>
<keyword evidence="3" id="KW-0560">Oxidoreductase</keyword>
<dbReference type="PANTHER" id="PTHR43544">
    <property type="entry name" value="SHORT-CHAIN DEHYDROGENASE/REDUCTASE"/>
    <property type="match status" value="1"/>
</dbReference>
<keyword evidence="2" id="KW-0521">NADP</keyword>
<dbReference type="PANTHER" id="PTHR43544:SF7">
    <property type="entry name" value="NADB-LER2"/>
    <property type="match status" value="1"/>
</dbReference>
<dbReference type="Proteomes" id="UP001521116">
    <property type="component" value="Unassembled WGS sequence"/>
</dbReference>
<comment type="caution">
    <text evidence="4">The sequence shown here is derived from an EMBL/GenBank/DDBJ whole genome shotgun (WGS) entry which is preliminary data.</text>
</comment>
<sequence length="193" mass="19829">MSGNTIVLITGASRGIGEALVSTYLSQPSTTVIAGVRDPSRSQSLSALPTGPASTLLTVQLDVASDASVAAAFKQLADMHAVPHLDIVVSNAGVNAAHGPLSSASVAALAEHVDVNAYGALRLFQHALSLLQRSARTSRFAVVSSPVGSFALVERMAKLPMGVYGASKALANFLVKKLAVEEEGVVSWCIHPG</sequence>
<dbReference type="InterPro" id="IPR002347">
    <property type="entry name" value="SDR_fam"/>
</dbReference>
<keyword evidence="5" id="KW-1185">Reference proteome</keyword>
<evidence type="ECO:0000256" key="1">
    <source>
        <dbReference type="ARBA" id="ARBA00006484"/>
    </source>
</evidence>
<evidence type="ECO:0000313" key="4">
    <source>
        <dbReference type="EMBL" id="KAL1619307.1"/>
    </source>
</evidence>
<dbReference type="InterPro" id="IPR036291">
    <property type="entry name" value="NAD(P)-bd_dom_sf"/>
</dbReference>
<dbReference type="InterPro" id="IPR051468">
    <property type="entry name" value="Fungal_SecMetab_SDRs"/>
</dbReference>
<dbReference type="PRINTS" id="PR00081">
    <property type="entry name" value="GDHRDH"/>
</dbReference>
<dbReference type="Gene3D" id="3.40.50.720">
    <property type="entry name" value="NAD(P)-binding Rossmann-like Domain"/>
    <property type="match status" value="1"/>
</dbReference>
<proteinExistence type="inferred from homology"/>
<dbReference type="Pfam" id="PF00106">
    <property type="entry name" value="adh_short"/>
    <property type="match status" value="1"/>
</dbReference>
<dbReference type="EMBL" id="JAJVDC020000191">
    <property type="protein sequence ID" value="KAL1619307.1"/>
    <property type="molecule type" value="Genomic_DNA"/>
</dbReference>
<gene>
    <name evidence="4" type="ORF">SLS56_010197</name>
</gene>
<evidence type="ECO:0000256" key="3">
    <source>
        <dbReference type="ARBA" id="ARBA00023002"/>
    </source>
</evidence>
<accession>A0ABR3SFA9</accession>
<reference evidence="4 5" key="1">
    <citation type="submission" date="2024-02" db="EMBL/GenBank/DDBJ databases">
        <title>De novo assembly and annotation of 12 fungi associated with fruit tree decline syndrome in Ontario, Canada.</title>
        <authorList>
            <person name="Sulman M."/>
            <person name="Ellouze W."/>
            <person name="Ilyukhin E."/>
        </authorList>
    </citation>
    <scope>NUCLEOTIDE SEQUENCE [LARGE SCALE GENOMIC DNA]</scope>
    <source>
        <strain evidence="4 5">M1-105</strain>
    </source>
</reference>
<name>A0ABR3SFA9_9PEZI</name>
<comment type="similarity">
    <text evidence="1">Belongs to the short-chain dehydrogenases/reductases (SDR) family.</text>
</comment>